<evidence type="ECO:0000256" key="14">
    <source>
        <dbReference type="SAM" id="Coils"/>
    </source>
</evidence>
<dbReference type="InterPro" id="IPR011006">
    <property type="entry name" value="CheY-like_superfamily"/>
</dbReference>
<dbReference type="AlphaFoldDB" id="A0A5C8V836"/>
<dbReference type="FunFam" id="1.10.287.130:FF:000045">
    <property type="entry name" value="Two-component system sensor histidine kinase/response regulator"/>
    <property type="match status" value="1"/>
</dbReference>
<keyword evidence="9" id="KW-0805">Transcription regulation</keyword>
<organism evidence="18 19">
    <name type="scientific">Flagellimonas hymeniacidonis</name>
    <dbReference type="NCBI Taxonomy" id="2603628"/>
    <lineage>
        <taxon>Bacteria</taxon>
        <taxon>Pseudomonadati</taxon>
        <taxon>Bacteroidota</taxon>
        <taxon>Flavobacteriia</taxon>
        <taxon>Flavobacteriales</taxon>
        <taxon>Flavobacteriaceae</taxon>
        <taxon>Flagellimonas</taxon>
    </lineage>
</organism>
<dbReference type="InterPro" id="IPR036097">
    <property type="entry name" value="HisK_dim/P_sf"/>
</dbReference>
<evidence type="ECO:0000256" key="8">
    <source>
        <dbReference type="ARBA" id="ARBA00023012"/>
    </source>
</evidence>
<dbReference type="CDD" id="cd00082">
    <property type="entry name" value="HisKA"/>
    <property type="match status" value="1"/>
</dbReference>
<evidence type="ECO:0000256" key="3">
    <source>
        <dbReference type="ARBA" id="ARBA00022553"/>
    </source>
</evidence>
<evidence type="ECO:0000259" key="17">
    <source>
        <dbReference type="PROSITE" id="PS50110"/>
    </source>
</evidence>
<dbReference type="SMART" id="SM00028">
    <property type="entry name" value="TPR"/>
    <property type="match status" value="7"/>
</dbReference>
<dbReference type="InterPro" id="IPR018060">
    <property type="entry name" value="HTH_AraC"/>
</dbReference>
<dbReference type="PANTHER" id="PTHR43547">
    <property type="entry name" value="TWO-COMPONENT HISTIDINE KINASE"/>
    <property type="match status" value="1"/>
</dbReference>
<dbReference type="Gene3D" id="1.25.40.10">
    <property type="entry name" value="Tetratricopeptide repeat domain"/>
    <property type="match status" value="2"/>
</dbReference>
<evidence type="ECO:0000256" key="7">
    <source>
        <dbReference type="ARBA" id="ARBA00022840"/>
    </source>
</evidence>
<dbReference type="Pfam" id="PF00072">
    <property type="entry name" value="Response_reg"/>
    <property type="match status" value="1"/>
</dbReference>
<dbReference type="InterPro" id="IPR018062">
    <property type="entry name" value="HTH_AraC-typ_CS"/>
</dbReference>
<reference evidence="18 19" key="1">
    <citation type="submission" date="2019-08" db="EMBL/GenBank/DDBJ databases">
        <title>Professor.</title>
        <authorList>
            <person name="Park J.S."/>
        </authorList>
    </citation>
    <scope>NUCLEOTIDE SEQUENCE [LARGE SCALE GENOMIC DNA]</scope>
    <source>
        <strain evidence="18 19">176CP5-101</strain>
    </source>
</reference>
<comment type="caution">
    <text evidence="18">The sequence shown here is derived from an EMBL/GenBank/DDBJ whole genome shotgun (WGS) entry which is preliminary data.</text>
</comment>
<keyword evidence="14" id="KW-0175">Coiled coil</keyword>
<gene>
    <name evidence="18" type="ORF">FVB32_04305</name>
</gene>
<dbReference type="CDD" id="cd17574">
    <property type="entry name" value="REC_OmpR"/>
    <property type="match status" value="1"/>
</dbReference>
<keyword evidence="13" id="KW-0802">TPR repeat</keyword>
<dbReference type="InterPro" id="IPR009057">
    <property type="entry name" value="Homeodomain-like_sf"/>
</dbReference>
<accession>A0A5C8V836</accession>
<feature type="coiled-coil region" evidence="14">
    <location>
        <begin position="393"/>
        <end position="420"/>
    </location>
</feature>
<dbReference type="Gene3D" id="3.30.565.10">
    <property type="entry name" value="Histidine kinase-like ATPase, C-terminal domain"/>
    <property type="match status" value="1"/>
</dbReference>
<feature type="domain" description="Histidine kinase" evidence="16">
    <location>
        <begin position="481"/>
        <end position="697"/>
    </location>
</feature>
<dbReference type="Gene3D" id="1.10.10.60">
    <property type="entry name" value="Homeodomain-like"/>
    <property type="match status" value="1"/>
</dbReference>
<evidence type="ECO:0000256" key="11">
    <source>
        <dbReference type="ARBA" id="ARBA00023163"/>
    </source>
</evidence>
<keyword evidence="7" id="KW-0067">ATP-binding</keyword>
<dbReference type="InterPro" id="IPR019734">
    <property type="entry name" value="TPR_rpt"/>
</dbReference>
<dbReference type="InterPro" id="IPR004358">
    <property type="entry name" value="Sig_transdc_His_kin-like_C"/>
</dbReference>
<dbReference type="InterPro" id="IPR011990">
    <property type="entry name" value="TPR-like_helical_dom_sf"/>
</dbReference>
<dbReference type="PANTHER" id="PTHR43547:SF2">
    <property type="entry name" value="HYBRID SIGNAL TRANSDUCTION HISTIDINE KINASE C"/>
    <property type="match status" value="1"/>
</dbReference>
<dbReference type="Pfam" id="PF12833">
    <property type="entry name" value="HTH_18"/>
    <property type="match status" value="1"/>
</dbReference>
<keyword evidence="6" id="KW-0418">Kinase</keyword>
<dbReference type="SUPFAM" id="SSF55874">
    <property type="entry name" value="ATPase domain of HSP90 chaperone/DNA topoisomerase II/histidine kinase"/>
    <property type="match status" value="1"/>
</dbReference>
<dbReference type="Gene3D" id="3.40.50.2300">
    <property type="match status" value="1"/>
</dbReference>
<keyword evidence="11" id="KW-0804">Transcription</keyword>
<keyword evidence="10" id="KW-0238">DNA-binding</keyword>
<evidence type="ECO:0000256" key="2">
    <source>
        <dbReference type="ARBA" id="ARBA00012438"/>
    </source>
</evidence>
<keyword evidence="8" id="KW-0902">Two-component regulatory system</keyword>
<evidence type="ECO:0000256" key="10">
    <source>
        <dbReference type="ARBA" id="ARBA00023125"/>
    </source>
</evidence>
<evidence type="ECO:0000256" key="13">
    <source>
        <dbReference type="PROSITE-ProRule" id="PRU00339"/>
    </source>
</evidence>
<name>A0A5C8V836_9FLAO</name>
<dbReference type="PROSITE" id="PS00041">
    <property type="entry name" value="HTH_ARAC_FAMILY_1"/>
    <property type="match status" value="1"/>
</dbReference>
<dbReference type="SMART" id="SM00388">
    <property type="entry name" value="HisKA"/>
    <property type="match status" value="1"/>
</dbReference>
<evidence type="ECO:0000256" key="4">
    <source>
        <dbReference type="ARBA" id="ARBA00022679"/>
    </source>
</evidence>
<dbReference type="Pfam" id="PF13424">
    <property type="entry name" value="TPR_12"/>
    <property type="match status" value="3"/>
</dbReference>
<feature type="modified residue" description="4-aspartylphosphate" evidence="12">
    <location>
        <position position="782"/>
    </location>
</feature>
<dbReference type="SUPFAM" id="SSF48452">
    <property type="entry name" value="TPR-like"/>
    <property type="match status" value="2"/>
</dbReference>
<dbReference type="GO" id="GO:0005524">
    <property type="term" value="F:ATP binding"/>
    <property type="evidence" value="ECO:0007669"/>
    <property type="project" value="UniProtKB-KW"/>
</dbReference>
<dbReference type="SUPFAM" id="SSF52172">
    <property type="entry name" value="CheY-like"/>
    <property type="match status" value="1"/>
</dbReference>
<dbReference type="EC" id="2.7.13.3" evidence="2"/>
<dbReference type="SMART" id="SM00387">
    <property type="entry name" value="HATPase_c"/>
    <property type="match status" value="1"/>
</dbReference>
<dbReference type="SMART" id="SM00342">
    <property type="entry name" value="HTH_ARAC"/>
    <property type="match status" value="1"/>
</dbReference>
<dbReference type="SUPFAM" id="SSF46689">
    <property type="entry name" value="Homeodomain-like"/>
    <property type="match status" value="1"/>
</dbReference>
<dbReference type="RefSeq" id="WP_147741515.1">
    <property type="nucleotide sequence ID" value="NZ_VRUR01000001.1"/>
</dbReference>
<dbReference type="Pfam" id="PF02518">
    <property type="entry name" value="HATPase_c"/>
    <property type="match status" value="1"/>
</dbReference>
<dbReference type="PROSITE" id="PS50109">
    <property type="entry name" value="HIS_KIN"/>
    <property type="match status" value="1"/>
</dbReference>
<dbReference type="Proteomes" id="UP000321456">
    <property type="component" value="Unassembled WGS sequence"/>
</dbReference>
<dbReference type="SUPFAM" id="SSF47384">
    <property type="entry name" value="Homodimeric domain of signal transducing histidine kinase"/>
    <property type="match status" value="1"/>
</dbReference>
<evidence type="ECO:0000313" key="19">
    <source>
        <dbReference type="Proteomes" id="UP000321456"/>
    </source>
</evidence>
<dbReference type="EMBL" id="VRUR01000001">
    <property type="protein sequence ID" value="TXN37516.1"/>
    <property type="molecule type" value="Genomic_DNA"/>
</dbReference>
<feature type="repeat" description="TPR" evidence="13">
    <location>
        <begin position="158"/>
        <end position="191"/>
    </location>
</feature>
<evidence type="ECO:0000259" key="16">
    <source>
        <dbReference type="PROSITE" id="PS50109"/>
    </source>
</evidence>
<dbReference type="FunFam" id="3.40.50.2300:FF:000138">
    <property type="entry name" value="Two-component system sensor histidine kinase/response regulator"/>
    <property type="match status" value="1"/>
</dbReference>
<dbReference type="CDD" id="cd16922">
    <property type="entry name" value="HATPase_EvgS-ArcB-TorS-like"/>
    <property type="match status" value="1"/>
</dbReference>
<evidence type="ECO:0000256" key="5">
    <source>
        <dbReference type="ARBA" id="ARBA00022741"/>
    </source>
</evidence>
<keyword evidence="5" id="KW-0547">Nucleotide-binding</keyword>
<proteinExistence type="predicted"/>
<evidence type="ECO:0000256" key="6">
    <source>
        <dbReference type="ARBA" id="ARBA00022777"/>
    </source>
</evidence>
<dbReference type="SMART" id="SM00448">
    <property type="entry name" value="REC"/>
    <property type="match status" value="1"/>
</dbReference>
<feature type="domain" description="Response regulatory" evidence="17">
    <location>
        <begin position="734"/>
        <end position="849"/>
    </location>
</feature>
<comment type="catalytic activity">
    <reaction evidence="1">
        <text>ATP + protein L-histidine = ADP + protein N-phospho-L-histidine.</text>
        <dbReference type="EC" id="2.7.13.3"/>
    </reaction>
</comment>
<dbReference type="PROSITE" id="PS01124">
    <property type="entry name" value="HTH_ARAC_FAMILY_2"/>
    <property type="match status" value="1"/>
</dbReference>
<dbReference type="PRINTS" id="PR00344">
    <property type="entry name" value="BCTRLSENSOR"/>
</dbReference>
<dbReference type="InterPro" id="IPR005467">
    <property type="entry name" value="His_kinase_dom"/>
</dbReference>
<dbReference type="GO" id="GO:0043565">
    <property type="term" value="F:sequence-specific DNA binding"/>
    <property type="evidence" value="ECO:0007669"/>
    <property type="project" value="InterPro"/>
</dbReference>
<evidence type="ECO:0000256" key="1">
    <source>
        <dbReference type="ARBA" id="ARBA00000085"/>
    </source>
</evidence>
<dbReference type="PROSITE" id="PS50110">
    <property type="entry name" value="RESPONSE_REGULATORY"/>
    <property type="match status" value="1"/>
</dbReference>
<dbReference type="InterPro" id="IPR003594">
    <property type="entry name" value="HATPase_dom"/>
</dbReference>
<keyword evidence="3 12" id="KW-0597">Phosphoprotein</keyword>
<dbReference type="GO" id="GO:0000155">
    <property type="term" value="F:phosphorelay sensor kinase activity"/>
    <property type="evidence" value="ECO:0007669"/>
    <property type="project" value="InterPro"/>
</dbReference>
<dbReference type="InterPro" id="IPR003661">
    <property type="entry name" value="HisK_dim/P_dom"/>
</dbReference>
<dbReference type="FunFam" id="3.30.565.10:FF:000037">
    <property type="entry name" value="Hybrid sensor histidine kinase/response regulator"/>
    <property type="match status" value="1"/>
</dbReference>
<dbReference type="InterPro" id="IPR001789">
    <property type="entry name" value="Sig_transdc_resp-reg_receiver"/>
</dbReference>
<dbReference type="InterPro" id="IPR036890">
    <property type="entry name" value="HATPase_C_sf"/>
</dbReference>
<evidence type="ECO:0000256" key="9">
    <source>
        <dbReference type="ARBA" id="ARBA00023015"/>
    </source>
</evidence>
<evidence type="ECO:0000256" key="12">
    <source>
        <dbReference type="PROSITE-ProRule" id="PRU00169"/>
    </source>
</evidence>
<dbReference type="Gene3D" id="1.10.287.130">
    <property type="match status" value="1"/>
</dbReference>
<keyword evidence="4" id="KW-0808">Transferase</keyword>
<dbReference type="GO" id="GO:0003700">
    <property type="term" value="F:DNA-binding transcription factor activity"/>
    <property type="evidence" value="ECO:0007669"/>
    <property type="project" value="InterPro"/>
</dbReference>
<sequence length="978" mass="111155">MKRLSLPLLFFCTMLLFSQSKIDSLQQAYTNAVHDTVRVKILQELFGEYKYDSITKAKATILSSIALSEETGNIRLQIESLNKYADFLGSRSSYDSASIEYHKALRLSEKINFNSGLFESLSGLGNLFWRKGNFEKAKEFHEKSFEKAKKSKGQEDVVHYYNNMANIYVETGEYVKAMELYTKAAEEHKAKGNIKDYGIILGNIALIQRRLEDYPKAIVYLEQSDSIFNLVDYLPGKAFVEYSLAVVYKNSGKLKEALKYNRKALKSYELLGNIKRQAYAQYTMGSINWEQKNYEGALVDYKKAHDLSLAIKDSVNVGYCLKAIGDAHHKLNNNKEAKENLLRALDVSKAIQLNLIEMDACESLASIYESEKNYGEALKYKNMFIKVKDSFYVKEKRGLAAEIEAKYQNEEKTKEIALLESDKKLQTLQLAKRVNERNAIIALTIILLLLAGLLYNQYRIKQKTNKELRELDELKSNFFANISHEFRTPLTLIKGPIEQLEQNPAEGLKIESIKMIRRNTNRVLQLVNQLLDLSKIDKGSLQLEQTEGEVFKCLRGAASSFSSHAAQRGIDYKVQIPHELFWASFDRDKLEKILYNLLGNAFKFSDDGETISFSASYLDNELRIVVSDTGKGIPEEKLPFIFDRFYQVQQGTTREHEGSGIGLSLSKELVALMDGTITASSEIDKGTIFTVALPIQKIKTGTLASEPTFPPNPNADAVKKPFELERKVNNILPRLLLVEDNPDMSYFIKEHLQELYHVQEAKNGKHGLEAAKQNPPDLIITDVMMPEMDGVELCKAVKSNLDTSHVPVIMLTAKAGIENKIEGLEMGADDYLTKPFEPKELLARVKNLIEQRKKLRNRFSQREVFIDPKEIAVTSLDQKFLEELLGLLEQEFSNSNFGVREMQEHLAQSKTQLHRKLKALTGESPGELLRNFRLKRAAQLLSKKADTVTQIAYMVGFNNLSYFAKCFKELFGVPPSAY</sequence>
<keyword evidence="19" id="KW-1185">Reference proteome</keyword>
<evidence type="ECO:0000259" key="15">
    <source>
        <dbReference type="PROSITE" id="PS01124"/>
    </source>
</evidence>
<dbReference type="PROSITE" id="PS50005">
    <property type="entry name" value="TPR"/>
    <property type="match status" value="1"/>
</dbReference>
<dbReference type="Pfam" id="PF00512">
    <property type="entry name" value="HisKA"/>
    <property type="match status" value="1"/>
</dbReference>
<feature type="domain" description="HTH araC/xylS-type" evidence="15">
    <location>
        <begin position="882"/>
        <end position="978"/>
    </location>
</feature>
<protein>
    <recommendedName>
        <fullName evidence="2">histidine kinase</fullName>
        <ecNumber evidence="2">2.7.13.3</ecNumber>
    </recommendedName>
</protein>
<evidence type="ECO:0000313" key="18">
    <source>
        <dbReference type="EMBL" id="TXN37516.1"/>
    </source>
</evidence>